<reference evidence="2 3" key="1">
    <citation type="journal article" date="2013" name="BMC Genomics">
        <title>Reconstruction of the lipid metabolism for the microalga Monoraphidium neglectum from its genome sequence reveals characteristics suitable for biofuel production.</title>
        <authorList>
            <person name="Bogen C."/>
            <person name="Al-Dilaimi A."/>
            <person name="Albersmeier A."/>
            <person name="Wichmann J."/>
            <person name="Grundmann M."/>
            <person name="Rupp O."/>
            <person name="Lauersen K.J."/>
            <person name="Blifernez-Klassen O."/>
            <person name="Kalinowski J."/>
            <person name="Goesmann A."/>
            <person name="Mussgnug J.H."/>
            <person name="Kruse O."/>
        </authorList>
    </citation>
    <scope>NUCLEOTIDE SEQUENCE [LARGE SCALE GENOMIC DNA]</scope>
    <source>
        <strain evidence="2 3">SAG 48.87</strain>
    </source>
</reference>
<accession>A0A0D2MPY7</accession>
<evidence type="ECO:0000313" key="3">
    <source>
        <dbReference type="Proteomes" id="UP000054498"/>
    </source>
</evidence>
<proteinExistence type="predicted"/>
<protein>
    <submittedName>
        <fullName evidence="2">Uncharacterized protein</fullName>
    </submittedName>
</protein>
<keyword evidence="3" id="KW-1185">Reference proteome</keyword>
<dbReference type="RefSeq" id="XP_013895720.1">
    <property type="nucleotide sequence ID" value="XM_014040266.1"/>
</dbReference>
<dbReference type="AlphaFoldDB" id="A0A0D2MPY7"/>
<evidence type="ECO:0000256" key="1">
    <source>
        <dbReference type="SAM" id="SignalP"/>
    </source>
</evidence>
<feature type="signal peptide" evidence="1">
    <location>
        <begin position="1"/>
        <end position="18"/>
    </location>
</feature>
<evidence type="ECO:0000313" key="2">
    <source>
        <dbReference type="EMBL" id="KIY96700.1"/>
    </source>
</evidence>
<gene>
    <name evidence="2" type="ORF">MNEG_11262</name>
</gene>
<dbReference type="KEGG" id="mng:MNEG_11262"/>
<dbReference type="EMBL" id="KK102881">
    <property type="protein sequence ID" value="KIY96700.1"/>
    <property type="molecule type" value="Genomic_DNA"/>
</dbReference>
<dbReference type="OrthoDB" id="555185at2759"/>
<organism evidence="2 3">
    <name type="scientific">Monoraphidium neglectum</name>
    <dbReference type="NCBI Taxonomy" id="145388"/>
    <lineage>
        <taxon>Eukaryota</taxon>
        <taxon>Viridiplantae</taxon>
        <taxon>Chlorophyta</taxon>
        <taxon>core chlorophytes</taxon>
        <taxon>Chlorophyceae</taxon>
        <taxon>CS clade</taxon>
        <taxon>Sphaeropleales</taxon>
        <taxon>Selenastraceae</taxon>
        <taxon>Monoraphidium</taxon>
    </lineage>
</organism>
<dbReference type="GeneID" id="25728507"/>
<feature type="chain" id="PRO_5002247425" evidence="1">
    <location>
        <begin position="19"/>
        <end position="178"/>
    </location>
</feature>
<dbReference type="Proteomes" id="UP000054498">
    <property type="component" value="Unassembled WGS sequence"/>
</dbReference>
<name>A0A0D2MPY7_9CHLO</name>
<keyword evidence="1" id="KW-0732">Signal</keyword>
<sequence length="178" mass="18157">MQPARALLFLALAAVAAADCTPCSQCRDPDCWRTCNVYCPPSPDKIAVNRGSTCMDVGASQGPAVGKSACNFAMAQCRPKQDALLGAAVGADALGSISLTQCSKVAMGSCQQAAGDAAPCQDAGANGFGDCGAERFRALFHGKATDLCQGWARTVTDVDPASGKWAAANPGGSRRLLL</sequence>